<dbReference type="InterPro" id="IPR027417">
    <property type="entry name" value="P-loop_NTPase"/>
</dbReference>
<evidence type="ECO:0000256" key="1">
    <source>
        <dbReference type="ARBA" id="ARBA00022670"/>
    </source>
</evidence>
<dbReference type="PROSITE" id="PS51786">
    <property type="entry name" value="LON_PROTEOLYTIC"/>
    <property type="match status" value="1"/>
</dbReference>
<dbReference type="GO" id="GO:0030163">
    <property type="term" value="P:protein catabolic process"/>
    <property type="evidence" value="ECO:0007669"/>
    <property type="project" value="InterPro"/>
</dbReference>
<evidence type="ECO:0000256" key="3">
    <source>
        <dbReference type="SAM" id="Coils"/>
    </source>
</evidence>
<evidence type="ECO:0000256" key="2">
    <source>
        <dbReference type="PROSITE-ProRule" id="PRU01122"/>
    </source>
</evidence>
<dbReference type="PRINTS" id="PR00830">
    <property type="entry name" value="ENDOLAPTASE"/>
</dbReference>
<feature type="active site" evidence="2">
    <location>
        <position position="663"/>
    </location>
</feature>
<dbReference type="Gene3D" id="3.30.230.10">
    <property type="match status" value="1"/>
</dbReference>
<feature type="active site" evidence="2">
    <location>
        <position position="706"/>
    </location>
</feature>
<dbReference type="AlphaFoldDB" id="A0A6M4NP74"/>
<dbReference type="InterPro" id="IPR041699">
    <property type="entry name" value="AAA_32"/>
</dbReference>
<keyword evidence="3" id="KW-0175">Coiled coil</keyword>
<dbReference type="Pfam" id="PF20437">
    <property type="entry name" value="LonC_helical"/>
    <property type="match status" value="1"/>
</dbReference>
<dbReference type="GO" id="GO:0004252">
    <property type="term" value="F:serine-type endopeptidase activity"/>
    <property type="evidence" value="ECO:0007669"/>
    <property type="project" value="UniProtKB-UniRule"/>
</dbReference>
<dbReference type="SUPFAM" id="SSF54211">
    <property type="entry name" value="Ribosomal protein S5 domain 2-like"/>
    <property type="match status" value="1"/>
</dbReference>
<dbReference type="InterPro" id="IPR014721">
    <property type="entry name" value="Ribsml_uS5_D2-typ_fold_subgr"/>
</dbReference>
<keyword evidence="2" id="KW-0720">Serine protease</keyword>
<dbReference type="Pfam" id="PF05362">
    <property type="entry name" value="Lon_C"/>
    <property type="match status" value="1"/>
</dbReference>
<dbReference type="InterPro" id="IPR046844">
    <property type="entry name" value="Lon-like_helical"/>
</dbReference>
<evidence type="ECO:0000313" key="5">
    <source>
        <dbReference type="EMBL" id="QJR98154.1"/>
    </source>
</evidence>
<keyword evidence="1 2" id="KW-0645">Protease</keyword>
<dbReference type="EMBL" id="MN990729">
    <property type="protein sequence ID" value="QJR98154.1"/>
    <property type="molecule type" value="Genomic_DNA"/>
</dbReference>
<dbReference type="GO" id="GO:0005524">
    <property type="term" value="F:ATP binding"/>
    <property type="evidence" value="ECO:0007669"/>
    <property type="project" value="InterPro"/>
</dbReference>
<dbReference type="EC" id="3.4.21.53" evidence="2"/>
<dbReference type="InterPro" id="IPR027065">
    <property type="entry name" value="Lon_Prtase"/>
</dbReference>
<dbReference type="InterPro" id="IPR020568">
    <property type="entry name" value="Ribosomal_Su5_D2-typ_SF"/>
</dbReference>
<comment type="catalytic activity">
    <reaction evidence="2">
        <text>Hydrolysis of proteins in presence of ATP.</text>
        <dbReference type="EC" id="3.4.21.53"/>
    </reaction>
</comment>
<organism evidence="5">
    <name type="scientific">uncultured Alphaproteobacteria bacterium</name>
    <dbReference type="NCBI Taxonomy" id="91750"/>
    <lineage>
        <taxon>Bacteria</taxon>
        <taxon>Pseudomonadati</taxon>
        <taxon>Pseudomonadota</taxon>
        <taxon>Alphaproteobacteria</taxon>
        <taxon>environmental samples</taxon>
    </lineage>
</organism>
<name>A0A6M4NP74_9PROT</name>
<reference evidence="5" key="1">
    <citation type="submission" date="2020-01" db="EMBL/GenBank/DDBJ databases">
        <title>Gastrointestinal microbiota of LL stock colony Peromyscus leucopus.</title>
        <authorList>
            <person name="Milovic A."/>
            <person name="Bassam K."/>
            <person name="Keay E."/>
            <person name="Barbour A.G."/>
        </authorList>
    </citation>
    <scope>NUCLEOTIDE SEQUENCE</scope>
    <source>
        <strain evidence="5">LL90</strain>
    </source>
</reference>
<dbReference type="InterPro" id="IPR008269">
    <property type="entry name" value="Lon_proteolytic"/>
</dbReference>
<accession>A0A6M4NP74</accession>
<protein>
    <recommendedName>
        <fullName evidence="2">endopeptidase La</fullName>
        <ecNumber evidence="2">3.4.21.53</ecNumber>
    </recommendedName>
</protein>
<dbReference type="InterPro" id="IPR046843">
    <property type="entry name" value="LonB_AAA-LID"/>
</dbReference>
<dbReference type="Gene3D" id="3.40.50.300">
    <property type="entry name" value="P-loop containing nucleotide triphosphate hydrolases"/>
    <property type="match status" value="2"/>
</dbReference>
<proteinExistence type="inferred from homology"/>
<comment type="similarity">
    <text evidence="2">Belongs to the peptidase S16 family.</text>
</comment>
<gene>
    <name evidence="5" type="ORF">PlAlph_1580</name>
</gene>
<dbReference type="PANTHER" id="PTHR10046">
    <property type="entry name" value="ATP DEPENDENT LON PROTEASE FAMILY MEMBER"/>
    <property type="match status" value="1"/>
</dbReference>
<keyword evidence="2" id="KW-0378">Hydrolase</keyword>
<feature type="domain" description="Lon proteolytic" evidence="4">
    <location>
        <begin position="573"/>
        <end position="768"/>
    </location>
</feature>
<dbReference type="GO" id="GO:0004176">
    <property type="term" value="F:ATP-dependent peptidase activity"/>
    <property type="evidence" value="ECO:0007669"/>
    <property type="project" value="UniProtKB-UniRule"/>
</dbReference>
<dbReference type="Pfam" id="PF13654">
    <property type="entry name" value="AAA_32"/>
    <property type="match status" value="1"/>
</dbReference>
<dbReference type="Gene3D" id="1.10.8.60">
    <property type="match status" value="1"/>
</dbReference>
<dbReference type="GO" id="GO:0006508">
    <property type="term" value="P:proteolysis"/>
    <property type="evidence" value="ECO:0007669"/>
    <property type="project" value="UniProtKB-KW"/>
</dbReference>
<feature type="coiled-coil region" evidence="3">
    <location>
        <begin position="201"/>
        <end position="228"/>
    </location>
</feature>
<sequence length="812" mass="90582">MSISKLKPSQLYTVCDPQKFDFASTVELEERMSALGQDRAISAVELGINIKSKGYNLFCLGPEGTGKTSLVKRILEEEAKKRPTPKDWAYVYNFDEPYKPHSISFPAGQAAEFAKDVDKLIDDFSVAIPAILESDEYKAGVSIIQEKYKQKKEEYLRILQKKAKGKSVSLLHMQVGLVVAPVKNGEVLSPEAFDELPEEEKKELINDLNLMQEEIEKAAKDLPEWEDKQRREHNVLREKFIKLAVKSPIDTLRQKYKGHREINDFLKNVQNHIVANIDDFLPVDAAPQQNGGEEDALSSLLSKMNRQEEDKFAKFKVNVIVKNEPESGAPIIHLDHPTQGNLVGRVERIQQYGALLTDFTLIKAGALHRANGGFLLIDARKLLIQPYAWDSLKRSLASKNIKIETPGDETSFTTISLDPEPIPLDVKIILTGDEELYELLSERDPDFSDYFKVEADFGTIMDRTDDNEIEYAKLIGSLSNKKKLRSLNRQAVARVIEYSSRLAEDSKKLTAHIASIGDLLREADYWARESNSKQIGKKHIDQAVSAQIYRSDRIKQAMLEQIDDGTILIDITGEKVGQINGLVVYNFSRFSFGKPARITVQARIGSGEFINIERETNMSGPIHTKGVLILQSLIANRFAKYSPLSLSASIVFEQSYGGVDGDSASSTEYYCLLSAIANLPIKQNIAVTGSINQFGDIQPIGGVNEKIEGFFDVCVHRGLTGDQGVIIPRTNVGNLMLREDVIAAVREGKFHIYAIDTVDDGIEILTGIKAGKPNAKGEFPKGSVNYLVKQSLDKFYQLHAAYAKETFGSVVC</sequence>
<dbReference type="SUPFAM" id="SSF52540">
    <property type="entry name" value="P-loop containing nucleoside triphosphate hydrolases"/>
    <property type="match status" value="1"/>
</dbReference>
<dbReference type="Pfam" id="PF20436">
    <property type="entry name" value="LonB_AAA-LID"/>
    <property type="match status" value="1"/>
</dbReference>
<evidence type="ECO:0000259" key="4">
    <source>
        <dbReference type="PROSITE" id="PS51786"/>
    </source>
</evidence>